<evidence type="ECO:0000313" key="1">
    <source>
        <dbReference type="EMBL" id="SFM35900.1"/>
    </source>
</evidence>
<keyword evidence="2" id="KW-1185">Reference proteome</keyword>
<dbReference type="Proteomes" id="UP000199520">
    <property type="component" value="Unassembled WGS sequence"/>
</dbReference>
<accession>A0A1I4Q8D6</accession>
<protein>
    <submittedName>
        <fullName evidence="1">Uncharacterized protein</fullName>
    </submittedName>
</protein>
<dbReference type="EMBL" id="FOTS01000086">
    <property type="protein sequence ID" value="SFM35900.1"/>
    <property type="molecule type" value="Genomic_DNA"/>
</dbReference>
<organism evidence="1 2">
    <name type="scientific">Pelosinus propionicus DSM 13327</name>
    <dbReference type="NCBI Taxonomy" id="1123291"/>
    <lineage>
        <taxon>Bacteria</taxon>
        <taxon>Bacillati</taxon>
        <taxon>Bacillota</taxon>
        <taxon>Negativicutes</taxon>
        <taxon>Selenomonadales</taxon>
        <taxon>Sporomusaceae</taxon>
        <taxon>Pelosinus</taxon>
    </lineage>
</organism>
<sequence>MNSNKFQYENTRIAGKLKEILEKELAAGNKIGDIYEGDWPEKGALMIFLSKPFKTPIQHNIPNIRYNLTNDPHYWKAEYTDIINNIYLCCSFDGPNFDPL</sequence>
<dbReference type="OrthoDB" id="308241at2"/>
<evidence type="ECO:0000313" key="2">
    <source>
        <dbReference type="Proteomes" id="UP000199520"/>
    </source>
</evidence>
<dbReference type="RefSeq" id="WP_090944422.1">
    <property type="nucleotide sequence ID" value="NZ_FOTS01000086.1"/>
</dbReference>
<name>A0A1I4Q8D6_9FIRM</name>
<dbReference type="AlphaFoldDB" id="A0A1I4Q8D6"/>
<gene>
    <name evidence="1" type="ORF">SAMN04490355_108611</name>
</gene>
<reference evidence="2" key="1">
    <citation type="submission" date="2016-10" db="EMBL/GenBank/DDBJ databases">
        <authorList>
            <person name="Varghese N."/>
            <person name="Submissions S."/>
        </authorList>
    </citation>
    <scope>NUCLEOTIDE SEQUENCE [LARGE SCALE GENOMIC DNA]</scope>
    <source>
        <strain evidence="2">DSM 13327</strain>
    </source>
</reference>
<proteinExistence type="predicted"/>